<evidence type="ECO:0000313" key="1">
    <source>
        <dbReference type="EMBL" id="SMF51351.1"/>
    </source>
</evidence>
<keyword evidence="2" id="KW-1185">Reference proteome</keyword>
<sequence>MDLGTWRKPVVLEMYGRPGLVTVSDTLEAALMLLGAWPAKRSEAHMTAVTTCRDVLTGRAIAGLARADFIEAALDAGYHVQPETFLDAQWSLFPSLSDDLQEHFEPAYIGAAPLAPQADAFEGKPISGPVISWDLPPSHGPRSERVGMRELLTRLAEILGMILLETCRNAADLLNIDIDAWRRPNREVR</sequence>
<dbReference type="Gene3D" id="6.10.250.730">
    <property type="match status" value="1"/>
</dbReference>
<gene>
    <name evidence="1" type="ORF">SAMN02982989_3016</name>
</gene>
<dbReference type="Proteomes" id="UP000192903">
    <property type="component" value="Unassembled WGS sequence"/>
</dbReference>
<proteinExistence type="predicted"/>
<evidence type="ECO:0000313" key="2">
    <source>
        <dbReference type="Proteomes" id="UP000192903"/>
    </source>
</evidence>
<dbReference type="InterPro" id="IPR010385">
    <property type="entry name" value="DUF982"/>
</dbReference>
<dbReference type="AlphaFoldDB" id="A0A1X7FH46"/>
<dbReference type="STRING" id="464029.SAMN02982989_3016"/>
<dbReference type="EMBL" id="FXAF01000006">
    <property type="protein sequence ID" value="SMF51351.1"/>
    <property type="molecule type" value="Genomic_DNA"/>
</dbReference>
<accession>A0A1X7FH46</accession>
<organism evidence="1 2">
    <name type="scientific">Xaviernesmea oryzae</name>
    <dbReference type="NCBI Taxonomy" id="464029"/>
    <lineage>
        <taxon>Bacteria</taxon>
        <taxon>Pseudomonadati</taxon>
        <taxon>Pseudomonadota</taxon>
        <taxon>Alphaproteobacteria</taxon>
        <taxon>Hyphomicrobiales</taxon>
        <taxon>Rhizobiaceae</taxon>
        <taxon>Rhizobium/Agrobacterium group</taxon>
        <taxon>Xaviernesmea</taxon>
    </lineage>
</organism>
<dbReference type="OrthoDB" id="7950883at2"/>
<reference evidence="2" key="1">
    <citation type="submission" date="2017-04" db="EMBL/GenBank/DDBJ databases">
        <authorList>
            <person name="Varghese N."/>
            <person name="Submissions S."/>
        </authorList>
    </citation>
    <scope>NUCLEOTIDE SEQUENCE [LARGE SCALE GENOMIC DNA]</scope>
    <source>
        <strain evidence="2">B4P</strain>
    </source>
</reference>
<dbReference type="RefSeq" id="WP_159457658.1">
    <property type="nucleotide sequence ID" value="NZ_FXAF01000006.1"/>
</dbReference>
<dbReference type="Pfam" id="PF06169">
    <property type="entry name" value="DUF982"/>
    <property type="match status" value="1"/>
</dbReference>
<protein>
    <recommendedName>
        <fullName evidence="3">DUF982 domain-containing protein</fullName>
    </recommendedName>
</protein>
<evidence type="ECO:0008006" key="3">
    <source>
        <dbReference type="Google" id="ProtNLM"/>
    </source>
</evidence>
<name>A0A1X7FH46_9HYPH</name>